<dbReference type="SUPFAM" id="SSF47598">
    <property type="entry name" value="Ribbon-helix-helix"/>
    <property type="match status" value="1"/>
</dbReference>
<reference evidence="1 2" key="1">
    <citation type="journal article" date="2016" name="Nat. Commun.">
        <title>Thousands of microbial genomes shed light on interconnected biogeochemical processes in an aquifer system.</title>
        <authorList>
            <person name="Anantharaman K."/>
            <person name="Brown C.T."/>
            <person name="Hug L.A."/>
            <person name="Sharon I."/>
            <person name="Castelle C.J."/>
            <person name="Probst A.J."/>
            <person name="Thomas B.C."/>
            <person name="Singh A."/>
            <person name="Wilkins M.J."/>
            <person name="Karaoz U."/>
            <person name="Brodie E.L."/>
            <person name="Williams K.H."/>
            <person name="Hubbard S.S."/>
            <person name="Banfield J.F."/>
        </authorList>
    </citation>
    <scope>NUCLEOTIDE SEQUENCE [LARGE SCALE GENOMIC DNA]</scope>
</reference>
<evidence type="ECO:0000313" key="1">
    <source>
        <dbReference type="EMBL" id="OGL47249.1"/>
    </source>
</evidence>
<dbReference type="AlphaFoldDB" id="A0A1F7S0E3"/>
<dbReference type="Proteomes" id="UP000179266">
    <property type="component" value="Unassembled WGS sequence"/>
</dbReference>
<dbReference type="InterPro" id="IPR010985">
    <property type="entry name" value="Ribbon_hlx_hlx"/>
</dbReference>
<accession>A0A1F7S0E3</accession>
<dbReference type="Gene3D" id="1.10.1220.10">
    <property type="entry name" value="Met repressor-like"/>
    <property type="match status" value="1"/>
</dbReference>
<comment type="caution">
    <text evidence="1">The sequence shown here is derived from an EMBL/GenBank/DDBJ whole genome shotgun (WGS) entry which is preliminary data.</text>
</comment>
<organism evidence="1 2">
    <name type="scientific">Candidatus Schekmanbacteria bacterium RBG_13_48_7</name>
    <dbReference type="NCBI Taxonomy" id="1817878"/>
    <lineage>
        <taxon>Bacteria</taxon>
        <taxon>Candidatus Schekmaniibacteriota</taxon>
    </lineage>
</organism>
<proteinExistence type="predicted"/>
<name>A0A1F7S0E3_9BACT</name>
<dbReference type="InterPro" id="IPR013321">
    <property type="entry name" value="Arc_rbn_hlx_hlx"/>
</dbReference>
<protein>
    <recommendedName>
        <fullName evidence="3">Ribbon-helix-helix protein CopG domain-containing protein</fullName>
    </recommendedName>
</protein>
<evidence type="ECO:0008006" key="3">
    <source>
        <dbReference type="Google" id="ProtNLM"/>
    </source>
</evidence>
<evidence type="ECO:0000313" key="2">
    <source>
        <dbReference type="Proteomes" id="UP000179266"/>
    </source>
</evidence>
<dbReference type="EMBL" id="MGDD01000090">
    <property type="protein sequence ID" value="OGL47249.1"/>
    <property type="molecule type" value="Genomic_DNA"/>
</dbReference>
<dbReference type="GO" id="GO:0006355">
    <property type="term" value="P:regulation of DNA-templated transcription"/>
    <property type="evidence" value="ECO:0007669"/>
    <property type="project" value="InterPro"/>
</dbReference>
<sequence length="80" mass="9083">MGRTAKLTISLPVELISFADQIAKEKRISRSKVLSFCLQELAERYRAAKMAEGYNVIAKEQKQFAAMVSEIEHEVLPELK</sequence>
<gene>
    <name evidence="1" type="ORF">A2161_15705</name>
</gene>